<gene>
    <name evidence="3" type="ORF">MBJ925_LOCUS19298</name>
    <name evidence="4" type="ORF">SMN809_LOCUS1329</name>
</gene>
<feature type="coiled-coil region" evidence="1">
    <location>
        <begin position="157"/>
        <end position="185"/>
    </location>
</feature>
<feature type="transmembrane region" description="Helical" evidence="2">
    <location>
        <begin position="196"/>
        <end position="220"/>
    </location>
</feature>
<dbReference type="EMBL" id="CAJOBI010000198">
    <property type="protein sequence ID" value="CAF3803773.1"/>
    <property type="molecule type" value="Genomic_DNA"/>
</dbReference>
<feature type="transmembrane region" description="Helical" evidence="2">
    <location>
        <begin position="116"/>
        <end position="134"/>
    </location>
</feature>
<keyword evidence="2" id="KW-0472">Membrane</keyword>
<evidence type="ECO:0000313" key="4">
    <source>
        <dbReference type="EMBL" id="CAF3803773.1"/>
    </source>
</evidence>
<evidence type="ECO:0000313" key="3">
    <source>
        <dbReference type="EMBL" id="CAF2084755.1"/>
    </source>
</evidence>
<evidence type="ECO:0000256" key="1">
    <source>
        <dbReference type="SAM" id="Coils"/>
    </source>
</evidence>
<dbReference type="Proteomes" id="UP000676336">
    <property type="component" value="Unassembled WGS sequence"/>
</dbReference>
<keyword evidence="2" id="KW-1133">Transmembrane helix</keyword>
<dbReference type="AlphaFoldDB" id="A0A816SGM9"/>
<evidence type="ECO:0000256" key="2">
    <source>
        <dbReference type="SAM" id="Phobius"/>
    </source>
</evidence>
<keyword evidence="2" id="KW-0812">Transmembrane</keyword>
<proteinExistence type="predicted"/>
<keyword evidence="1" id="KW-0175">Coiled coil</keyword>
<protein>
    <submittedName>
        <fullName evidence="3">Uncharacterized protein</fullName>
    </submittedName>
</protein>
<dbReference type="EMBL" id="CAJNRE010009755">
    <property type="protein sequence ID" value="CAF2084755.1"/>
    <property type="molecule type" value="Genomic_DNA"/>
</dbReference>
<dbReference type="Proteomes" id="UP000663824">
    <property type="component" value="Unassembled WGS sequence"/>
</dbReference>
<accession>A0A816SGM9</accession>
<organism evidence="3 5">
    <name type="scientific">Rotaria magnacalcarata</name>
    <dbReference type="NCBI Taxonomy" id="392030"/>
    <lineage>
        <taxon>Eukaryota</taxon>
        <taxon>Metazoa</taxon>
        <taxon>Spiralia</taxon>
        <taxon>Gnathifera</taxon>
        <taxon>Rotifera</taxon>
        <taxon>Eurotatoria</taxon>
        <taxon>Bdelloidea</taxon>
        <taxon>Philodinida</taxon>
        <taxon>Philodinidae</taxon>
        <taxon>Rotaria</taxon>
    </lineage>
</organism>
<reference evidence="3" key="1">
    <citation type="submission" date="2021-02" db="EMBL/GenBank/DDBJ databases">
        <authorList>
            <person name="Nowell W R."/>
        </authorList>
    </citation>
    <scope>NUCLEOTIDE SEQUENCE</scope>
</reference>
<comment type="caution">
    <text evidence="3">The sequence shown here is derived from an EMBL/GenBank/DDBJ whole genome shotgun (WGS) entry which is preliminary data.</text>
</comment>
<evidence type="ECO:0000313" key="5">
    <source>
        <dbReference type="Proteomes" id="UP000663824"/>
    </source>
</evidence>
<sequence>MGDTTDRLDLNQSTTIGNNETNQCQQRRMTYEQIKAILEQHPCVAFENESENNSHRRMKRWGGTTNKINAIHGTINEHRTMINYLMNNTINATFVANAIDDHHSNTTPKFTSWRDIVDLICITIFVGYILYFLICRTGLGPCNHCLSFLSKHLVPRVQQQKQQEKKLQEQIKKELQQQFQKTEQIKMHSFRHKKRAYPSTSSVIYIHVNIFACIFLVSWLQQEILKIKHRNNQFRVLPSFTPLNNYKYYLIHRSTSTDLIHDIIHLAQKCKLFTINTEFDLYDNNNRPALIQIEFIDEYLSTVILIEVCHLPSNRTSLMFWLIRSIFKFIFQETNTIYVWGNHIDRLNPFIDYGLFTMDDLVKLHSINIQDIFKNWHSRKFGYTQPNANLWALQLAIANTYHEFFDKSQTMSRWSRTLIRHNHNQINSKMSAMINYSCYQCLAITKLAYTIHQLTIHSNWFNHLRLILSIFNMSHQRFPSAIFPVDEEDDDKDNVMDMEFSTPTANEIRSNATQLTATSMTTMNELQIPMPPSTPIRLSSTKRKTTIKKEIELIDLVTPMKSSIHLYQANYIPRTLHYYNQRRLSILPTFPTIMYNNNPHLLLANVPMDQLSPEELARRETGKCKCSFIITDPDPPTTSYMVQHYHTMFGSVLPRFKIDLAILDHNYARLDNFLNLFRTARRRLINAKEYAQDLLQLEVNEKPQLLEFYLQMDVDLFYMKTCSFRDAQPRSSTEGIFCSTIPECRYTMTACGNCKLCSTSIDIPYRQQVPVLFNRYERHRFVNGYESILNCPVTCSTKNFIYVLTCVCGQCDYLSETKFTFDVRYHGHCIIGSNIIRKFLIGEKNLKNIPLTKKYASATSSSSSSSSSSSKKDNMLLYKHSMQCSAAIQMFLDKNQCYWPFVPMSNEEAGQDNINHHRMRTTTAAATTTTLNPGQNRDIQSYLDNVPKPPQGYRFSKHQIEQQMGFFRKNMIKESFDEEVNIYNAAIIAVLPPYTSDLFRRIVHSLFVTYTEAKLNTLGHVFDCTENSHIRHSQWCVNLVRRPIL</sequence>
<name>A0A816SGM9_9BILA</name>